<dbReference type="RefSeq" id="WP_377465792.1">
    <property type="nucleotide sequence ID" value="NZ_JBHUOP010000002.1"/>
</dbReference>
<feature type="transmembrane region" description="Helical" evidence="8">
    <location>
        <begin position="112"/>
        <end position="131"/>
    </location>
</feature>
<dbReference type="EMBL" id="JBHUOP010000002">
    <property type="protein sequence ID" value="MFD2840116.1"/>
    <property type="molecule type" value="Genomic_DNA"/>
</dbReference>
<comment type="caution">
    <text evidence="9">The sequence shown here is derived from an EMBL/GenBank/DDBJ whole genome shotgun (WGS) entry which is preliminary data.</text>
</comment>
<comment type="subcellular location">
    <subcellularLocation>
        <location evidence="1">Cell membrane</location>
        <topology evidence="1">Multi-pass membrane protein</topology>
    </subcellularLocation>
</comment>
<evidence type="ECO:0000256" key="1">
    <source>
        <dbReference type="ARBA" id="ARBA00004651"/>
    </source>
</evidence>
<keyword evidence="7 8" id="KW-0472">Membrane</keyword>
<feature type="transmembrane region" description="Helical" evidence="8">
    <location>
        <begin position="226"/>
        <end position="248"/>
    </location>
</feature>
<organism evidence="9 10">
    <name type="scientific">Populibacterium corticicola</name>
    <dbReference type="NCBI Taxonomy" id="1812826"/>
    <lineage>
        <taxon>Bacteria</taxon>
        <taxon>Bacillati</taxon>
        <taxon>Actinomycetota</taxon>
        <taxon>Actinomycetes</taxon>
        <taxon>Micrococcales</taxon>
        <taxon>Jonesiaceae</taxon>
        <taxon>Populibacterium</taxon>
    </lineage>
</organism>
<feature type="transmembrane region" description="Helical" evidence="8">
    <location>
        <begin position="176"/>
        <end position="198"/>
    </location>
</feature>
<keyword evidence="6 8" id="KW-1133">Transmembrane helix</keyword>
<dbReference type="Proteomes" id="UP001597391">
    <property type="component" value="Unassembled WGS sequence"/>
</dbReference>
<protein>
    <submittedName>
        <fullName evidence="9">ABC transporter permease</fullName>
    </submittedName>
</protein>
<evidence type="ECO:0000313" key="10">
    <source>
        <dbReference type="Proteomes" id="UP001597391"/>
    </source>
</evidence>
<sequence length="342" mass="36471">MERSERETQSRYAKLKTRERFRDFRTLIQGNSTVFMLSSVLVLLAVFMPRFFNPYNVSTMLGSQDLICIGLMAIGATFVISTGGIDLSLAGVCVASSIVAALLAPYGAWLSLFGAIGFGILIGAINGALVAWGRLPSFIVTLAMLMALRGLSLIMADRGRVPVDRDFGLVVFQNTKLGIVPLVFIVFAAIGIVSWFVYTRTRFGLHVLAVGGDEQASLMMGLRVPLVHFFVFSISGGLSGLAGVFLLAKTTTGNPLEAQGWELTAIAAVILGGTLLTGGKGTITGTLSGVALLALVFQVLNYVNGMGIEINTYLQNVIRGLFVLAVVVVQARAVLGSKKRRT</sequence>
<dbReference type="PANTHER" id="PTHR32196">
    <property type="entry name" value="ABC TRANSPORTER PERMEASE PROTEIN YPHD-RELATED-RELATED"/>
    <property type="match status" value="1"/>
</dbReference>
<evidence type="ECO:0000256" key="7">
    <source>
        <dbReference type="ARBA" id="ARBA00023136"/>
    </source>
</evidence>
<keyword evidence="2" id="KW-0813">Transport</keyword>
<dbReference type="InterPro" id="IPR001851">
    <property type="entry name" value="ABC_transp_permease"/>
</dbReference>
<feature type="transmembrane region" description="Helical" evidence="8">
    <location>
        <begin position="285"/>
        <end position="304"/>
    </location>
</feature>
<evidence type="ECO:0000313" key="9">
    <source>
        <dbReference type="EMBL" id="MFD2840116.1"/>
    </source>
</evidence>
<dbReference type="PANTHER" id="PTHR32196:SF21">
    <property type="entry name" value="ABC TRANSPORTER PERMEASE PROTEIN YPHD-RELATED"/>
    <property type="match status" value="1"/>
</dbReference>
<gene>
    <name evidence="9" type="ORF">ACFSYH_05980</name>
</gene>
<feature type="transmembrane region" description="Helical" evidence="8">
    <location>
        <begin position="260"/>
        <end position="278"/>
    </location>
</feature>
<proteinExistence type="predicted"/>
<evidence type="ECO:0000256" key="5">
    <source>
        <dbReference type="ARBA" id="ARBA00022692"/>
    </source>
</evidence>
<feature type="transmembrane region" description="Helical" evidence="8">
    <location>
        <begin position="316"/>
        <end position="335"/>
    </location>
</feature>
<evidence type="ECO:0000256" key="3">
    <source>
        <dbReference type="ARBA" id="ARBA00022475"/>
    </source>
</evidence>
<keyword evidence="10" id="KW-1185">Reference proteome</keyword>
<keyword evidence="4" id="KW-0997">Cell inner membrane</keyword>
<evidence type="ECO:0000256" key="2">
    <source>
        <dbReference type="ARBA" id="ARBA00022448"/>
    </source>
</evidence>
<keyword evidence="3" id="KW-1003">Cell membrane</keyword>
<evidence type="ECO:0000256" key="4">
    <source>
        <dbReference type="ARBA" id="ARBA00022519"/>
    </source>
</evidence>
<dbReference type="Pfam" id="PF02653">
    <property type="entry name" value="BPD_transp_2"/>
    <property type="match status" value="1"/>
</dbReference>
<evidence type="ECO:0000256" key="8">
    <source>
        <dbReference type="SAM" id="Phobius"/>
    </source>
</evidence>
<evidence type="ECO:0000256" key="6">
    <source>
        <dbReference type="ARBA" id="ARBA00022989"/>
    </source>
</evidence>
<feature type="transmembrane region" description="Helical" evidence="8">
    <location>
        <begin position="26"/>
        <end position="48"/>
    </location>
</feature>
<keyword evidence="5 8" id="KW-0812">Transmembrane</keyword>
<name>A0ABW5XFW1_9MICO</name>
<dbReference type="CDD" id="cd06579">
    <property type="entry name" value="TM_PBP1_transp_AraH_like"/>
    <property type="match status" value="1"/>
</dbReference>
<reference evidence="10" key="1">
    <citation type="journal article" date="2019" name="Int. J. Syst. Evol. Microbiol.">
        <title>The Global Catalogue of Microorganisms (GCM) 10K type strain sequencing project: providing services to taxonomists for standard genome sequencing and annotation.</title>
        <authorList>
            <consortium name="The Broad Institute Genomics Platform"/>
            <consortium name="The Broad Institute Genome Sequencing Center for Infectious Disease"/>
            <person name="Wu L."/>
            <person name="Ma J."/>
        </authorList>
    </citation>
    <scope>NUCLEOTIDE SEQUENCE [LARGE SCALE GENOMIC DNA]</scope>
    <source>
        <strain evidence="10">KCTC 33576</strain>
    </source>
</reference>
<accession>A0ABW5XFW1</accession>
<feature type="transmembrane region" description="Helical" evidence="8">
    <location>
        <begin position="138"/>
        <end position="156"/>
    </location>
</feature>
<feature type="transmembrane region" description="Helical" evidence="8">
    <location>
        <begin position="60"/>
        <end position="80"/>
    </location>
</feature>